<evidence type="ECO:0000313" key="2">
    <source>
        <dbReference type="EMBL" id="OQP58137.1"/>
    </source>
</evidence>
<evidence type="ECO:0000313" key="3">
    <source>
        <dbReference type="Proteomes" id="UP000192796"/>
    </source>
</evidence>
<dbReference type="EMBL" id="LVYD01000102">
    <property type="protein sequence ID" value="OQP58137.1"/>
    <property type="molecule type" value="Genomic_DNA"/>
</dbReference>
<evidence type="ECO:0000259" key="1">
    <source>
        <dbReference type="PROSITE" id="PS50943"/>
    </source>
</evidence>
<dbReference type="CDD" id="cd00093">
    <property type="entry name" value="HTH_XRE"/>
    <property type="match status" value="1"/>
</dbReference>
<dbReference type="GO" id="GO:0003677">
    <property type="term" value="F:DNA binding"/>
    <property type="evidence" value="ECO:0007669"/>
    <property type="project" value="InterPro"/>
</dbReference>
<organism evidence="2 3">
    <name type="scientific">Niastella vici</name>
    <dbReference type="NCBI Taxonomy" id="1703345"/>
    <lineage>
        <taxon>Bacteria</taxon>
        <taxon>Pseudomonadati</taxon>
        <taxon>Bacteroidota</taxon>
        <taxon>Chitinophagia</taxon>
        <taxon>Chitinophagales</taxon>
        <taxon>Chitinophagaceae</taxon>
        <taxon>Niastella</taxon>
    </lineage>
</organism>
<gene>
    <name evidence="2" type="ORF">A3860_07365</name>
</gene>
<dbReference type="InterPro" id="IPR001387">
    <property type="entry name" value="Cro/C1-type_HTH"/>
</dbReference>
<dbReference type="SUPFAM" id="SSF47413">
    <property type="entry name" value="lambda repressor-like DNA-binding domains"/>
    <property type="match status" value="1"/>
</dbReference>
<dbReference type="InterPro" id="IPR010982">
    <property type="entry name" value="Lambda_DNA-bd_dom_sf"/>
</dbReference>
<dbReference type="Gene3D" id="1.10.260.40">
    <property type="entry name" value="lambda repressor-like DNA-binding domains"/>
    <property type="match status" value="1"/>
</dbReference>
<dbReference type="OrthoDB" id="1123084at2"/>
<sequence length="95" mass="11460">MKSTRDKKVKEELDHQIDLLTKKFLYEVYKQIRIKKMRRAELAALLQVSPGYLSQLFHNKKPLTFTMLVRFQQALHIEFEIKTRSHDEQKTKNEN</sequence>
<dbReference type="Pfam" id="PF01381">
    <property type="entry name" value="HTH_3"/>
    <property type="match status" value="1"/>
</dbReference>
<dbReference type="Proteomes" id="UP000192796">
    <property type="component" value="Unassembled WGS sequence"/>
</dbReference>
<dbReference type="SMART" id="SM00530">
    <property type="entry name" value="HTH_XRE"/>
    <property type="match status" value="1"/>
</dbReference>
<comment type="caution">
    <text evidence="2">The sequence shown here is derived from an EMBL/GenBank/DDBJ whole genome shotgun (WGS) entry which is preliminary data.</text>
</comment>
<protein>
    <recommendedName>
        <fullName evidence="1">HTH cro/C1-type domain-containing protein</fullName>
    </recommendedName>
</protein>
<dbReference type="PROSITE" id="PS50943">
    <property type="entry name" value="HTH_CROC1"/>
    <property type="match status" value="1"/>
</dbReference>
<dbReference type="RefSeq" id="WP_081155283.1">
    <property type="nucleotide sequence ID" value="NZ_LVYD01000102.1"/>
</dbReference>
<reference evidence="2 3" key="1">
    <citation type="submission" date="2016-03" db="EMBL/GenBank/DDBJ databases">
        <title>Niastella vici sp. nov., isolated from farmland soil.</title>
        <authorList>
            <person name="Chen L."/>
            <person name="Wang D."/>
            <person name="Yang S."/>
            <person name="Wang G."/>
        </authorList>
    </citation>
    <scope>NUCLEOTIDE SEQUENCE [LARGE SCALE GENOMIC DNA]</scope>
    <source>
        <strain evidence="2 3">DJ57</strain>
    </source>
</reference>
<dbReference type="AlphaFoldDB" id="A0A1V9FIN1"/>
<proteinExistence type="predicted"/>
<feature type="domain" description="HTH cro/C1-type" evidence="1">
    <location>
        <begin position="35"/>
        <end position="82"/>
    </location>
</feature>
<accession>A0A1V9FIN1</accession>
<name>A0A1V9FIN1_9BACT</name>
<dbReference type="STRING" id="1703345.A3860_07365"/>
<keyword evidence="3" id="KW-1185">Reference proteome</keyword>